<evidence type="ECO:0000256" key="3">
    <source>
        <dbReference type="ARBA" id="ARBA00023014"/>
    </source>
</evidence>
<dbReference type="Gene3D" id="3.30.499.10">
    <property type="entry name" value="Aconitase, domain 3"/>
    <property type="match status" value="1"/>
</dbReference>
<dbReference type="InterPro" id="IPR001030">
    <property type="entry name" value="Acoase/IPM_deHydtase_lsu_aba"/>
</dbReference>
<dbReference type="Gene3D" id="3.20.19.10">
    <property type="entry name" value="Aconitase, domain 4"/>
    <property type="match status" value="1"/>
</dbReference>
<evidence type="ECO:0000256" key="1">
    <source>
        <dbReference type="ARBA" id="ARBA00022723"/>
    </source>
</evidence>
<evidence type="ECO:0000313" key="7">
    <source>
        <dbReference type="EMBL" id="RUO96348.1"/>
    </source>
</evidence>
<evidence type="ECO:0000256" key="2">
    <source>
        <dbReference type="ARBA" id="ARBA00023004"/>
    </source>
</evidence>
<dbReference type="GO" id="GO:0005829">
    <property type="term" value="C:cytosol"/>
    <property type="evidence" value="ECO:0007669"/>
    <property type="project" value="TreeGrafter"/>
</dbReference>
<feature type="domain" description="Aconitase A/isopropylmalate dehydratase small subunit swivel" evidence="6">
    <location>
        <begin position="135"/>
        <end position="278"/>
    </location>
</feature>
<reference evidence="7 8" key="1">
    <citation type="journal article" date="2018" name="New Phytol.">
        <title>Phylogenomics of Endogonaceae and evolution of mycorrhizas within Mucoromycota.</title>
        <authorList>
            <person name="Chang Y."/>
            <person name="Desiro A."/>
            <person name="Na H."/>
            <person name="Sandor L."/>
            <person name="Lipzen A."/>
            <person name="Clum A."/>
            <person name="Barry K."/>
            <person name="Grigoriev I.V."/>
            <person name="Martin F.M."/>
            <person name="Stajich J.E."/>
            <person name="Smith M.E."/>
            <person name="Bonito G."/>
            <person name="Spatafora J.W."/>
        </authorList>
    </citation>
    <scope>NUCLEOTIDE SEQUENCE [LARGE SCALE GENOMIC DNA]</scope>
    <source>
        <strain evidence="7 8">GMNB39</strain>
    </source>
</reference>
<proteinExistence type="predicted"/>
<keyword evidence="2" id="KW-0408">Iron</keyword>
<feature type="non-terminal residue" evidence="7">
    <location>
        <position position="1"/>
    </location>
</feature>
<dbReference type="SUPFAM" id="SSF53732">
    <property type="entry name" value="Aconitase iron-sulfur domain"/>
    <property type="match status" value="1"/>
</dbReference>
<dbReference type="Proteomes" id="UP000268093">
    <property type="component" value="Unassembled WGS sequence"/>
</dbReference>
<keyword evidence="8" id="KW-1185">Reference proteome</keyword>
<comment type="caution">
    <text evidence="7">The sequence shown here is derived from an EMBL/GenBank/DDBJ whole genome shotgun (WGS) entry which is preliminary data.</text>
</comment>
<name>A0A433A0T4_9FUNG</name>
<dbReference type="GO" id="GO:0046872">
    <property type="term" value="F:metal ion binding"/>
    <property type="evidence" value="ECO:0007669"/>
    <property type="project" value="UniProtKB-KW"/>
</dbReference>
<organism evidence="7 8">
    <name type="scientific">Jimgerdemannia flammicorona</name>
    <dbReference type="NCBI Taxonomy" id="994334"/>
    <lineage>
        <taxon>Eukaryota</taxon>
        <taxon>Fungi</taxon>
        <taxon>Fungi incertae sedis</taxon>
        <taxon>Mucoromycota</taxon>
        <taxon>Mucoromycotina</taxon>
        <taxon>Endogonomycetes</taxon>
        <taxon>Endogonales</taxon>
        <taxon>Endogonaceae</taxon>
        <taxon>Jimgerdemannia</taxon>
    </lineage>
</organism>
<accession>A0A433A0T4</accession>
<sequence length="350" mass="38554">WKRTDTGNSKEEENSILTSFNRNFRGRNDGNSKTMNFLASPEIVTAMTFAGTLTFNPMTDTLLDPQNRPFRFQPPHGDDLPSSGFAPGHATYQPPPPVPTPDPSVSIVVDPASTRLQVLEPFRPWGGREFKGVRVLVKVKGKCTTDHISAAGPWLKYKGHLENIAENTLIGAMNADNGKVNVVRNVITGGVGLVLTRNLYSLADTQEDSIPEVAKDYKRNKIPWLVVADHNYGEGSAREHAALQVRYLGCPVIVSRSFARIHETNLKKQGVLPLTFADEADYDLVAGGDLIETVGVSDIRPGKDVTIKVTKEDGRVVNIRARHTMSEDQIEWFKRGSALNLIKEQAARTA</sequence>
<dbReference type="Pfam" id="PF00694">
    <property type="entry name" value="Aconitase_C"/>
    <property type="match status" value="1"/>
</dbReference>
<dbReference type="PANTHER" id="PTHR43160:SF2">
    <property type="entry name" value="HOMOCITRATE DEHYDRATASE, MITOCHONDRIAL"/>
    <property type="match status" value="1"/>
</dbReference>
<keyword evidence="3" id="KW-0411">Iron-sulfur</keyword>
<dbReference type="SUPFAM" id="SSF52016">
    <property type="entry name" value="LeuD/IlvD-like"/>
    <property type="match status" value="1"/>
</dbReference>
<dbReference type="InterPro" id="IPR015931">
    <property type="entry name" value="Acnase/IPM_dHydase_lsu_aba_1/3"/>
</dbReference>
<keyword evidence="1" id="KW-0479">Metal-binding</keyword>
<dbReference type="FunFam" id="3.20.19.10:FF:000002">
    <property type="entry name" value="Aconitate hydratase, mitochondrial"/>
    <property type="match status" value="1"/>
</dbReference>
<gene>
    <name evidence="7" type="ORF">BC936DRAFT_142174</name>
</gene>
<dbReference type="InterPro" id="IPR050926">
    <property type="entry name" value="Aconitase/IPM_isomerase"/>
</dbReference>
<evidence type="ECO:0000259" key="6">
    <source>
        <dbReference type="Pfam" id="PF00694"/>
    </source>
</evidence>
<dbReference type="Pfam" id="PF00330">
    <property type="entry name" value="Aconitase"/>
    <property type="match status" value="1"/>
</dbReference>
<feature type="compositionally biased region" description="Pro residues" evidence="4">
    <location>
        <begin position="93"/>
        <end position="102"/>
    </location>
</feature>
<evidence type="ECO:0000313" key="8">
    <source>
        <dbReference type="Proteomes" id="UP000268093"/>
    </source>
</evidence>
<dbReference type="InterPro" id="IPR000573">
    <property type="entry name" value="AconitaseA/IPMdHydase_ssu_swvl"/>
</dbReference>
<dbReference type="GO" id="GO:0005739">
    <property type="term" value="C:mitochondrion"/>
    <property type="evidence" value="ECO:0007669"/>
    <property type="project" value="TreeGrafter"/>
</dbReference>
<feature type="domain" description="Aconitase/3-isopropylmalate dehydratase large subunit alpha/beta/alpha" evidence="5">
    <location>
        <begin position="11"/>
        <end position="51"/>
    </location>
</feature>
<evidence type="ECO:0000259" key="5">
    <source>
        <dbReference type="Pfam" id="PF00330"/>
    </source>
</evidence>
<dbReference type="OrthoDB" id="2224430at2759"/>
<dbReference type="GO" id="GO:0051539">
    <property type="term" value="F:4 iron, 4 sulfur cluster binding"/>
    <property type="evidence" value="ECO:0007669"/>
    <property type="project" value="TreeGrafter"/>
</dbReference>
<dbReference type="InterPro" id="IPR036008">
    <property type="entry name" value="Aconitase_4Fe-4S_dom"/>
</dbReference>
<dbReference type="GO" id="GO:0003994">
    <property type="term" value="F:aconitate hydratase activity"/>
    <property type="evidence" value="ECO:0007669"/>
    <property type="project" value="TreeGrafter"/>
</dbReference>
<protein>
    <submittedName>
        <fullName evidence="7">Aconitase</fullName>
    </submittedName>
</protein>
<dbReference type="InterPro" id="IPR015928">
    <property type="entry name" value="Aconitase/3IPM_dehydase_swvl"/>
</dbReference>
<dbReference type="AlphaFoldDB" id="A0A433A0T4"/>
<dbReference type="EMBL" id="RBNI01021864">
    <property type="protein sequence ID" value="RUO96348.1"/>
    <property type="molecule type" value="Genomic_DNA"/>
</dbReference>
<feature type="region of interest" description="Disordered" evidence="4">
    <location>
        <begin position="60"/>
        <end position="104"/>
    </location>
</feature>
<dbReference type="PANTHER" id="PTHR43160">
    <property type="entry name" value="ACONITATE HYDRATASE B"/>
    <property type="match status" value="1"/>
</dbReference>
<evidence type="ECO:0000256" key="4">
    <source>
        <dbReference type="SAM" id="MobiDB-lite"/>
    </source>
</evidence>